<dbReference type="RefSeq" id="WP_139947471.1">
    <property type="nucleotide sequence ID" value="NZ_CP040899.1"/>
</dbReference>
<organism evidence="2 3">
    <name type="scientific">Georgenia wutianyii</name>
    <dbReference type="NCBI Taxonomy" id="2585135"/>
    <lineage>
        <taxon>Bacteria</taxon>
        <taxon>Bacillati</taxon>
        <taxon>Actinomycetota</taxon>
        <taxon>Actinomycetes</taxon>
        <taxon>Micrococcales</taxon>
        <taxon>Bogoriellaceae</taxon>
        <taxon>Georgenia</taxon>
    </lineage>
</organism>
<dbReference type="SUPFAM" id="SSF52980">
    <property type="entry name" value="Restriction endonuclease-like"/>
    <property type="match status" value="1"/>
</dbReference>
<dbReference type="EMBL" id="CP040899">
    <property type="protein sequence ID" value="QDB78133.1"/>
    <property type="molecule type" value="Genomic_DNA"/>
</dbReference>
<dbReference type="InterPro" id="IPR011335">
    <property type="entry name" value="Restrct_endonuc-II-like"/>
</dbReference>
<keyword evidence="3" id="KW-1185">Reference proteome</keyword>
<proteinExistence type="predicted"/>
<dbReference type="Pfam" id="PF18741">
    <property type="entry name" value="MTES_1575"/>
    <property type="match status" value="1"/>
</dbReference>
<evidence type="ECO:0000313" key="2">
    <source>
        <dbReference type="EMBL" id="QDB78133.1"/>
    </source>
</evidence>
<gene>
    <name evidence="2" type="ORF">FE251_01165</name>
</gene>
<feature type="domain" description="Restriction endonuclease type II-like" evidence="1">
    <location>
        <begin position="191"/>
        <end position="274"/>
    </location>
</feature>
<dbReference type="Proteomes" id="UP000313948">
    <property type="component" value="Chromosome"/>
</dbReference>
<evidence type="ECO:0000313" key="3">
    <source>
        <dbReference type="Proteomes" id="UP000313948"/>
    </source>
</evidence>
<name>A0ABX5VK06_9MICO</name>
<dbReference type="Gene3D" id="3.40.960.10">
    <property type="entry name" value="VSR Endonuclease"/>
    <property type="match status" value="1"/>
</dbReference>
<reference evidence="2 3" key="1">
    <citation type="submission" date="2019-05" db="EMBL/GenBank/DDBJ databases">
        <title>Georgenia *** sp. nov., and Georgenia *** sp. nov., isolated from the intestinal contents of plateau pika (Ochotona curzoniae) in the Qinghai-Tibet plateau of China.</title>
        <authorList>
            <person name="Tian Z."/>
        </authorList>
    </citation>
    <scope>NUCLEOTIDE SEQUENCE [LARGE SCALE GENOMIC DNA]</scope>
    <source>
        <strain evidence="2 3">Z294</strain>
    </source>
</reference>
<sequence length="278" mass="29659">MDVTDRIWHLGGAAKRSQLVRTAADRRALADGLATGVLRELGAGWLATAGADPAVVAARRLGGTVTCVSAAAFYGLRVMHPPERPHVALPRARGVRQVALPARVHRERWWSAPPDLGLPLAPLDLVLARVLRCLPADLAAVTVDSALTKRLVTTDEVARALTGPGSPAALAALARCRPGSRSGIETLARLALEEAGLQVDPAVTIAGVGEVDLVVEGHVVVECDGFSYHSGRVEYREDRRRDRVLIAKGYLPLRFTYEDVMTDSATVVRAVLEVLGRA</sequence>
<dbReference type="InterPro" id="IPR049468">
    <property type="entry name" value="Restrct_endonuc-II-like_dom"/>
</dbReference>
<evidence type="ECO:0000259" key="1">
    <source>
        <dbReference type="Pfam" id="PF18741"/>
    </source>
</evidence>
<accession>A0ABX5VK06</accession>
<protein>
    <submittedName>
        <fullName evidence="2">DUF559 domain-containing protein</fullName>
    </submittedName>
</protein>